<proteinExistence type="predicted"/>
<dbReference type="Gene3D" id="3.30.450.40">
    <property type="match status" value="1"/>
</dbReference>
<dbReference type="Gene3D" id="3.30.450.20">
    <property type="entry name" value="PAS domain"/>
    <property type="match status" value="2"/>
</dbReference>
<keyword evidence="8" id="KW-0677">Repeat</keyword>
<dbReference type="InterPro" id="IPR003018">
    <property type="entry name" value="GAF"/>
</dbReference>
<feature type="domain" description="PAS" evidence="13">
    <location>
        <begin position="324"/>
        <end position="394"/>
    </location>
</feature>
<evidence type="ECO:0000256" key="6">
    <source>
        <dbReference type="ARBA" id="ARBA00022643"/>
    </source>
</evidence>
<dbReference type="GO" id="GO:0004673">
    <property type="term" value="F:protein histidine kinase activity"/>
    <property type="evidence" value="ECO:0007669"/>
    <property type="project" value="UniProtKB-EC"/>
</dbReference>
<keyword evidence="7" id="KW-0808">Transferase</keyword>
<keyword evidence="5" id="KW-0285">Flavoprotein</keyword>
<keyword evidence="4" id="KW-0597">Phosphoprotein</keyword>
<dbReference type="NCBIfam" id="TIGR00229">
    <property type="entry name" value="sensory_box"/>
    <property type="match status" value="1"/>
</dbReference>
<keyword evidence="9" id="KW-0547">Nucleotide-binding</keyword>
<evidence type="ECO:0000256" key="12">
    <source>
        <dbReference type="ARBA" id="ARBA00023026"/>
    </source>
</evidence>
<evidence type="ECO:0000259" key="14">
    <source>
        <dbReference type="PROSITE" id="PS50113"/>
    </source>
</evidence>
<dbReference type="SUPFAM" id="SSF55785">
    <property type="entry name" value="PYP-like sensor domain (PAS domain)"/>
    <property type="match status" value="1"/>
</dbReference>
<evidence type="ECO:0000256" key="5">
    <source>
        <dbReference type="ARBA" id="ARBA00022630"/>
    </source>
</evidence>
<reference evidence="15 16" key="1">
    <citation type="submission" date="2017-08" db="EMBL/GenBank/DDBJ databases">
        <title>Infants hospitalized years apart are colonized by the same room-sourced microbial strains.</title>
        <authorList>
            <person name="Brooks B."/>
            <person name="Olm M.R."/>
            <person name="Firek B.A."/>
            <person name="Baker R."/>
            <person name="Thomas B.C."/>
            <person name="Morowitz M.J."/>
            <person name="Banfield J.F."/>
        </authorList>
    </citation>
    <scope>NUCLEOTIDE SEQUENCE [LARGE SCALE GENOMIC DNA]</scope>
    <source>
        <strain evidence="15">S2_005_003_R2_43</strain>
    </source>
</reference>
<dbReference type="Pfam" id="PF07536">
    <property type="entry name" value="HWE_HK"/>
    <property type="match status" value="1"/>
</dbReference>
<dbReference type="Gene3D" id="3.30.565.10">
    <property type="entry name" value="Histidine kinase-like ATPase, C-terminal domain"/>
    <property type="match status" value="1"/>
</dbReference>
<gene>
    <name evidence="15" type="ORF">DI565_14380</name>
</gene>
<dbReference type="Pfam" id="PF01590">
    <property type="entry name" value="GAF"/>
    <property type="match status" value="1"/>
</dbReference>
<dbReference type="InterPro" id="IPR035965">
    <property type="entry name" value="PAS-like_dom_sf"/>
</dbReference>
<dbReference type="Proteomes" id="UP000249577">
    <property type="component" value="Unassembled WGS sequence"/>
</dbReference>
<evidence type="ECO:0000256" key="11">
    <source>
        <dbReference type="ARBA" id="ARBA00022840"/>
    </source>
</evidence>
<dbReference type="InterPro" id="IPR000014">
    <property type="entry name" value="PAS"/>
</dbReference>
<dbReference type="InterPro" id="IPR011102">
    <property type="entry name" value="Sig_transdc_His_kinase_HWE"/>
</dbReference>
<dbReference type="SMART" id="SM00911">
    <property type="entry name" value="HWE_HK"/>
    <property type="match status" value="1"/>
</dbReference>
<evidence type="ECO:0000256" key="1">
    <source>
        <dbReference type="ARBA" id="ARBA00000085"/>
    </source>
</evidence>
<evidence type="ECO:0000256" key="2">
    <source>
        <dbReference type="ARBA" id="ARBA00012438"/>
    </source>
</evidence>
<dbReference type="SUPFAM" id="SSF55781">
    <property type="entry name" value="GAF domain-like"/>
    <property type="match status" value="1"/>
</dbReference>
<dbReference type="EMBL" id="QFPN01000007">
    <property type="protein sequence ID" value="PZQ13718.1"/>
    <property type="molecule type" value="Genomic_DNA"/>
</dbReference>
<dbReference type="GO" id="GO:0005524">
    <property type="term" value="F:ATP binding"/>
    <property type="evidence" value="ECO:0007669"/>
    <property type="project" value="UniProtKB-KW"/>
</dbReference>
<evidence type="ECO:0000313" key="16">
    <source>
        <dbReference type="Proteomes" id="UP000249577"/>
    </source>
</evidence>
<evidence type="ECO:0000256" key="7">
    <source>
        <dbReference type="ARBA" id="ARBA00022679"/>
    </source>
</evidence>
<keyword evidence="6" id="KW-0288">FMN</keyword>
<dbReference type="InterPro" id="IPR000700">
    <property type="entry name" value="PAS-assoc_C"/>
</dbReference>
<comment type="catalytic activity">
    <reaction evidence="1">
        <text>ATP + protein L-histidine = ADP + protein N-phospho-L-histidine.</text>
        <dbReference type="EC" id="2.7.13.3"/>
    </reaction>
</comment>
<protein>
    <recommendedName>
        <fullName evidence="3">Blue-light-activated histidine kinase</fullName>
        <ecNumber evidence="2">2.7.13.3</ecNumber>
    </recommendedName>
</protein>
<dbReference type="EC" id="2.7.13.3" evidence="2"/>
<keyword evidence="11" id="KW-0067">ATP-binding</keyword>
<evidence type="ECO:0000256" key="3">
    <source>
        <dbReference type="ARBA" id="ARBA00021740"/>
    </source>
</evidence>
<dbReference type="InterPro" id="IPR036890">
    <property type="entry name" value="HATPase_C_sf"/>
</dbReference>
<dbReference type="InterPro" id="IPR013656">
    <property type="entry name" value="PAS_4"/>
</dbReference>
<dbReference type="SMART" id="SM00091">
    <property type="entry name" value="PAS"/>
    <property type="match status" value="1"/>
</dbReference>
<dbReference type="AlphaFoldDB" id="A0A2W5KE81"/>
<accession>A0A2W5KE81</accession>
<evidence type="ECO:0000313" key="15">
    <source>
        <dbReference type="EMBL" id="PZQ13718.1"/>
    </source>
</evidence>
<dbReference type="PROSITE" id="PS50113">
    <property type="entry name" value="PAC"/>
    <property type="match status" value="1"/>
</dbReference>
<name>A0A2W5KE81_ANCNO</name>
<dbReference type="SUPFAM" id="SSF55874">
    <property type="entry name" value="ATPase domain of HSP90 chaperone/DNA topoisomerase II/histidine kinase"/>
    <property type="match status" value="1"/>
</dbReference>
<dbReference type="SMART" id="SM00065">
    <property type="entry name" value="GAF"/>
    <property type="match status" value="1"/>
</dbReference>
<keyword evidence="10" id="KW-0418">Kinase</keyword>
<dbReference type="PROSITE" id="PS50112">
    <property type="entry name" value="PAS"/>
    <property type="match status" value="1"/>
</dbReference>
<dbReference type="PANTHER" id="PTHR41523">
    <property type="entry name" value="TWO-COMPONENT SYSTEM SENSOR PROTEIN"/>
    <property type="match status" value="1"/>
</dbReference>
<evidence type="ECO:0000259" key="13">
    <source>
        <dbReference type="PROSITE" id="PS50112"/>
    </source>
</evidence>
<evidence type="ECO:0000256" key="8">
    <source>
        <dbReference type="ARBA" id="ARBA00022737"/>
    </source>
</evidence>
<dbReference type="CDD" id="cd00130">
    <property type="entry name" value="PAS"/>
    <property type="match status" value="1"/>
</dbReference>
<dbReference type="Pfam" id="PF08448">
    <property type="entry name" value="PAS_4"/>
    <property type="match status" value="1"/>
</dbReference>
<evidence type="ECO:0000256" key="10">
    <source>
        <dbReference type="ARBA" id="ARBA00022777"/>
    </source>
</evidence>
<sequence length="645" mass="70500">MAARLRAFDWAEHPLGDPSSWPVELRVAIGLCMHSNVPTAIYWGPDLRLIYNDAWAPVPGERHPWAIGRPGPEVWSDIWPVVGPQFDEVVRTGRGFSTYRQMLPMVRAGVPVETYWDYSFSPIFGSQGEVLGLMNQGHEITDEVLGARDQRFLLDLGDRLRDLAIAGADGAAILSAVLKPLVAHLRLSRAGYAIVDHGEASCTIAGEWRVPGQVSLAGGRYAFADFGEKTLGRVLAGEIARVDAVAAGDGRHSELNARSFADLGIEAYLLAPIVREGRAAAYLFLNDDAPRRWTDRQAEFAREVGARIWLALRNAEASAKLGASERRFAAIFEKAALGLSEVDAQGRFIRFNPAMGRLLGRPPERASDCTVASVTHPDDLEATRDRLAEAVKTGGSFDIEKRYVRPDGEAVWAVSNVTRLLDADGVASFFTVTTDISERKEQERIRAWLLAELNHRVKNNLSTVQALAHHSMGSTSSPEEFRRIFDARLMALSRAHDLLMRETWTSAGLGQIATETLAPFSLDDDGRVVIVGPEVRFSPTAAVTMTLAFHELATNAAKFGALSRPGGRVSVRWAVDRSQDPGAVDLVWREAGGPPASLPTRRGFGSRLIERGAARELGGHVRLDFEPDGVVCAFHLPLSQKITTP</sequence>
<comment type="caution">
    <text evidence="15">The sequence shown here is derived from an EMBL/GenBank/DDBJ whole genome shotgun (WGS) entry which is preliminary data.</text>
</comment>
<organism evidence="15 16">
    <name type="scientific">Ancylobacter novellus</name>
    <name type="common">Thiobacillus novellus</name>
    <dbReference type="NCBI Taxonomy" id="921"/>
    <lineage>
        <taxon>Bacteria</taxon>
        <taxon>Pseudomonadati</taxon>
        <taxon>Pseudomonadota</taxon>
        <taxon>Alphaproteobacteria</taxon>
        <taxon>Hyphomicrobiales</taxon>
        <taxon>Xanthobacteraceae</taxon>
        <taxon>Ancylobacter</taxon>
    </lineage>
</organism>
<dbReference type="PANTHER" id="PTHR41523:SF7">
    <property type="entry name" value="HISTIDINE KINASE"/>
    <property type="match status" value="1"/>
</dbReference>
<feature type="domain" description="PAC" evidence="14">
    <location>
        <begin position="397"/>
        <end position="448"/>
    </location>
</feature>
<dbReference type="InterPro" id="IPR029016">
    <property type="entry name" value="GAF-like_dom_sf"/>
</dbReference>
<evidence type="ECO:0000256" key="9">
    <source>
        <dbReference type="ARBA" id="ARBA00022741"/>
    </source>
</evidence>
<keyword evidence="12" id="KW-0843">Virulence</keyword>
<evidence type="ECO:0000256" key="4">
    <source>
        <dbReference type="ARBA" id="ARBA00022553"/>
    </source>
</evidence>